<feature type="transmembrane region" description="Helical" evidence="6">
    <location>
        <begin position="257"/>
        <end position="274"/>
    </location>
</feature>
<evidence type="ECO:0000256" key="4">
    <source>
        <dbReference type="ARBA" id="ARBA00022989"/>
    </source>
</evidence>
<keyword evidence="5 6" id="KW-0472">Membrane</keyword>
<feature type="transmembrane region" description="Helical" evidence="6">
    <location>
        <begin position="103"/>
        <end position="123"/>
    </location>
</feature>
<dbReference type="Proteomes" id="UP000824023">
    <property type="component" value="Unassembled WGS sequence"/>
</dbReference>
<dbReference type="Pfam" id="PF00892">
    <property type="entry name" value="EamA"/>
    <property type="match status" value="2"/>
</dbReference>
<keyword evidence="3 6" id="KW-0812">Transmembrane</keyword>
<dbReference type="PANTHER" id="PTHR32322">
    <property type="entry name" value="INNER MEMBRANE TRANSPORTER"/>
    <property type="match status" value="1"/>
</dbReference>
<sequence>MHRLHLHKTRGVAAFHAVAVVIVGIWGLTFISTKLLIEAGMAPQEIFLLRFLMAYIGIWFLSKGKLWADRWQDELWLLAGGVTGGSFYFLTENMALEHTLATNVSFLVCTTPLVTTLLSLLLYKKERATKALIGGSLTALAGVALVVCNGHFVLRLSPVGDLLSLLASFSWAVYSLIMRRMADRYEAVFITRKIFFYGVLTILPVFAFRPWQFEVSRLLEPSVLFHLLFLGVLASLACFAVWNVVLKRLGTVRASNYIYLNPVFTLTGSAVVLGERLTPMAWAGMALILGGVYWAGRRKKESV</sequence>
<comment type="subcellular location">
    <subcellularLocation>
        <location evidence="1">Membrane</location>
        <topology evidence="1">Multi-pass membrane protein</topology>
    </subcellularLocation>
</comment>
<reference evidence="8" key="2">
    <citation type="submission" date="2021-04" db="EMBL/GenBank/DDBJ databases">
        <authorList>
            <person name="Gilroy R."/>
        </authorList>
    </citation>
    <scope>NUCLEOTIDE SEQUENCE</scope>
    <source>
        <strain evidence="8">ChiHjej12B11-24981</strain>
    </source>
</reference>
<feature type="domain" description="EamA" evidence="7">
    <location>
        <begin position="160"/>
        <end position="294"/>
    </location>
</feature>
<feature type="transmembrane region" description="Helical" evidence="6">
    <location>
        <begin position="135"/>
        <end position="156"/>
    </location>
</feature>
<feature type="transmembrane region" description="Helical" evidence="6">
    <location>
        <begin position="162"/>
        <end position="182"/>
    </location>
</feature>
<evidence type="ECO:0000313" key="9">
    <source>
        <dbReference type="Proteomes" id="UP000824023"/>
    </source>
</evidence>
<proteinExistence type="inferred from homology"/>
<reference evidence="8" key="1">
    <citation type="journal article" date="2021" name="PeerJ">
        <title>Extensive microbial diversity within the chicken gut microbiome revealed by metagenomics and culture.</title>
        <authorList>
            <person name="Gilroy R."/>
            <person name="Ravi A."/>
            <person name="Getino M."/>
            <person name="Pursley I."/>
            <person name="Horton D.L."/>
            <person name="Alikhan N.F."/>
            <person name="Baker D."/>
            <person name="Gharbi K."/>
            <person name="Hall N."/>
            <person name="Watson M."/>
            <person name="Adriaenssens E.M."/>
            <person name="Foster-Nyarko E."/>
            <person name="Jarju S."/>
            <person name="Secka A."/>
            <person name="Antonio M."/>
            <person name="Oren A."/>
            <person name="Chaudhuri R.R."/>
            <person name="La Ragione R."/>
            <person name="Hildebrand F."/>
            <person name="Pallen M.J."/>
        </authorList>
    </citation>
    <scope>NUCLEOTIDE SEQUENCE</scope>
    <source>
        <strain evidence="8">ChiHjej12B11-24981</strain>
    </source>
</reference>
<feature type="transmembrane region" description="Helical" evidence="6">
    <location>
        <begin position="194"/>
        <end position="211"/>
    </location>
</feature>
<dbReference type="AlphaFoldDB" id="A0A9D2A721"/>
<evidence type="ECO:0000256" key="3">
    <source>
        <dbReference type="ARBA" id="ARBA00022692"/>
    </source>
</evidence>
<feature type="transmembrane region" description="Helical" evidence="6">
    <location>
        <begin position="74"/>
        <end position="91"/>
    </location>
</feature>
<accession>A0A9D2A721</accession>
<dbReference type="PANTHER" id="PTHR32322:SF2">
    <property type="entry name" value="EAMA DOMAIN-CONTAINING PROTEIN"/>
    <property type="match status" value="1"/>
</dbReference>
<feature type="transmembrane region" description="Helical" evidence="6">
    <location>
        <begin position="223"/>
        <end position="245"/>
    </location>
</feature>
<dbReference type="Gene3D" id="1.10.3730.20">
    <property type="match status" value="1"/>
</dbReference>
<feature type="transmembrane region" description="Helical" evidence="6">
    <location>
        <begin position="280"/>
        <end position="296"/>
    </location>
</feature>
<name>A0A9D2A721_9BACE</name>
<feature type="transmembrane region" description="Helical" evidence="6">
    <location>
        <begin position="12"/>
        <end position="31"/>
    </location>
</feature>
<dbReference type="EMBL" id="DXCK01000104">
    <property type="protein sequence ID" value="HIZ02117.1"/>
    <property type="molecule type" value="Genomic_DNA"/>
</dbReference>
<evidence type="ECO:0000259" key="7">
    <source>
        <dbReference type="Pfam" id="PF00892"/>
    </source>
</evidence>
<evidence type="ECO:0000256" key="2">
    <source>
        <dbReference type="ARBA" id="ARBA00007362"/>
    </source>
</evidence>
<dbReference type="InterPro" id="IPR050638">
    <property type="entry name" value="AA-Vitamin_Transporters"/>
</dbReference>
<comment type="similarity">
    <text evidence="2">Belongs to the EamA transporter family.</text>
</comment>
<dbReference type="SUPFAM" id="SSF103481">
    <property type="entry name" value="Multidrug resistance efflux transporter EmrE"/>
    <property type="match status" value="2"/>
</dbReference>
<dbReference type="InterPro" id="IPR000620">
    <property type="entry name" value="EamA_dom"/>
</dbReference>
<protein>
    <submittedName>
        <fullName evidence="8">DMT family transporter</fullName>
    </submittedName>
</protein>
<evidence type="ECO:0000256" key="1">
    <source>
        <dbReference type="ARBA" id="ARBA00004141"/>
    </source>
</evidence>
<evidence type="ECO:0000256" key="5">
    <source>
        <dbReference type="ARBA" id="ARBA00023136"/>
    </source>
</evidence>
<keyword evidence="4 6" id="KW-1133">Transmembrane helix</keyword>
<dbReference type="InterPro" id="IPR037185">
    <property type="entry name" value="EmrE-like"/>
</dbReference>
<evidence type="ECO:0000256" key="6">
    <source>
        <dbReference type="SAM" id="Phobius"/>
    </source>
</evidence>
<evidence type="ECO:0000313" key="8">
    <source>
        <dbReference type="EMBL" id="HIZ02117.1"/>
    </source>
</evidence>
<feature type="transmembrane region" description="Helical" evidence="6">
    <location>
        <begin position="46"/>
        <end position="62"/>
    </location>
</feature>
<dbReference type="GO" id="GO:0016020">
    <property type="term" value="C:membrane"/>
    <property type="evidence" value="ECO:0007669"/>
    <property type="project" value="UniProtKB-SubCell"/>
</dbReference>
<feature type="domain" description="EamA" evidence="7">
    <location>
        <begin position="19"/>
        <end position="147"/>
    </location>
</feature>
<organism evidence="8 9">
    <name type="scientific">Candidatus Bacteroides merdipullorum</name>
    <dbReference type="NCBI Taxonomy" id="2838474"/>
    <lineage>
        <taxon>Bacteria</taxon>
        <taxon>Pseudomonadati</taxon>
        <taxon>Bacteroidota</taxon>
        <taxon>Bacteroidia</taxon>
        <taxon>Bacteroidales</taxon>
        <taxon>Bacteroidaceae</taxon>
        <taxon>Bacteroides</taxon>
    </lineage>
</organism>
<comment type="caution">
    <text evidence="8">The sequence shown here is derived from an EMBL/GenBank/DDBJ whole genome shotgun (WGS) entry which is preliminary data.</text>
</comment>
<gene>
    <name evidence="8" type="ORF">H9819_07715</name>
</gene>